<dbReference type="Gene3D" id="2.60.40.10">
    <property type="entry name" value="Immunoglobulins"/>
    <property type="match status" value="1"/>
</dbReference>
<dbReference type="PRINTS" id="PR00132">
    <property type="entry name" value="GLHYDRLASE2"/>
</dbReference>
<dbReference type="SUPFAM" id="SSF49303">
    <property type="entry name" value="beta-Galactosidase/glucuronidase domain"/>
    <property type="match status" value="1"/>
</dbReference>
<dbReference type="InterPro" id="IPR054593">
    <property type="entry name" value="Beta-mannosidase-like_N2"/>
</dbReference>
<evidence type="ECO:0000256" key="1">
    <source>
        <dbReference type="ARBA" id="ARBA00007401"/>
    </source>
</evidence>
<gene>
    <name evidence="7" type="ORF">HNP76_001275</name>
</gene>
<dbReference type="Gene3D" id="2.60.120.260">
    <property type="entry name" value="Galactose-binding domain-like"/>
    <property type="match status" value="1"/>
</dbReference>
<dbReference type="InterPro" id="IPR006101">
    <property type="entry name" value="Glyco_hydro_2"/>
</dbReference>
<dbReference type="SUPFAM" id="SSF49785">
    <property type="entry name" value="Galactose-binding domain-like"/>
    <property type="match status" value="1"/>
</dbReference>
<proteinExistence type="inferred from homology"/>
<evidence type="ECO:0000259" key="6">
    <source>
        <dbReference type="Pfam" id="PF22666"/>
    </source>
</evidence>
<evidence type="ECO:0000313" key="7">
    <source>
        <dbReference type="EMBL" id="MBB5225907.1"/>
    </source>
</evidence>
<dbReference type="InterPro" id="IPR023230">
    <property type="entry name" value="Glyco_hydro_2_CS"/>
</dbReference>
<dbReference type="GO" id="GO:0004565">
    <property type="term" value="F:beta-galactosidase activity"/>
    <property type="evidence" value="ECO:0007669"/>
    <property type="project" value="UniProtKB-EC"/>
</dbReference>
<dbReference type="InterPro" id="IPR006102">
    <property type="entry name" value="Ig-like_GH2"/>
</dbReference>
<evidence type="ECO:0000256" key="2">
    <source>
        <dbReference type="ARBA" id="ARBA00022801"/>
    </source>
</evidence>
<keyword evidence="8" id="KW-1185">Reference proteome</keyword>
<evidence type="ECO:0000259" key="5">
    <source>
        <dbReference type="Pfam" id="PF02836"/>
    </source>
</evidence>
<dbReference type="InterPro" id="IPR013783">
    <property type="entry name" value="Ig-like_fold"/>
</dbReference>
<dbReference type="PANTHER" id="PTHR42732:SF1">
    <property type="entry name" value="BETA-MANNOSIDASE"/>
    <property type="match status" value="1"/>
</dbReference>
<sequence length="786" mass="90049">MSRIYLNNDWEYCQAFLTDLVKLDFAGDCEKVRLPHTFEVTPFNAFSTDLYQKDAIYRKSFKTEPEWEGKRVLLTIEGAAHRSEVYLNEKLLATHDCGYTAFTVDLTSQLAPIGQKNLLAVRVDSHEDLNQPPFGFVIDYMTYGGIYRDVYLDVKNPVYIEDVFVKTKGKEYQAEVKIAGCPENEAKNYKITHTLKSAVSAKFTSDPKSEIKLWSPEEPYLYLLETELFDEAGKLLDSRETRFGFRDIRYDESGFYLNGKKIKIRGLNRHQSWPYVGYAMPKNMQIEDADILKYELGLNEVRTSHYPQSQYFIDRCDEIGLLVFTEIPGWQHIGNAEWKDKAVKNVRDMVLQYRNHPSIFIWGVRINESQDDDEFYERTNKLAHELDSTRPTGGVRYLKKSHLLEDVYTFNDFSFWGPNEGCLPKAKVTDTRKGYMITEYNGHMFPTKTFDCESHRTEHAIRHAKVLDAVAGHDEISGSSGWCAFDYNTHKDFGSGDYICYHGVMDMFRNPKMAAYVYQSQEEAELSGDVLYVTSSMDIGEYPASMRGDVYIITNADSVKMYVNDIFIKEYTASDSPFKNLKHGPIVIDDYVGHRLVDEDGIREKDLKPMKDMLFALQKYGVDNLPLGIVLKGLCLWARGVTNPNKLRDLYGKYIGNWGGKAVVYKFEAFRGGKLVKTVVRTPAKSTTLKIEARRRNLVEESSYDVASVSLKAIDENGNLQPYCQEAVFLRCEGEIELIGPKLVSLKGGMAGTYVRSKGKGGKGRLYITDWQNNEHWLEFTVSCEN</sequence>
<feature type="domain" description="Beta-mannosidase-like galactose-binding" evidence="6">
    <location>
        <begin position="51"/>
        <end position="126"/>
    </location>
</feature>
<dbReference type="AlphaFoldDB" id="A0A7W8G8N3"/>
<dbReference type="Gene3D" id="3.20.20.80">
    <property type="entry name" value="Glycosidases"/>
    <property type="match status" value="1"/>
</dbReference>
<reference evidence="7 8" key="1">
    <citation type="submission" date="2020-08" db="EMBL/GenBank/DDBJ databases">
        <title>Genomic Encyclopedia of Type Strains, Phase IV (KMG-IV): sequencing the most valuable type-strain genomes for metagenomic binning, comparative biology and taxonomic classification.</title>
        <authorList>
            <person name="Goeker M."/>
        </authorList>
    </citation>
    <scope>NUCLEOTIDE SEQUENCE [LARGE SCALE GENOMIC DNA]</scope>
    <source>
        <strain evidence="7 8">DSM 103462</strain>
    </source>
</reference>
<dbReference type="Pfam" id="PF02836">
    <property type="entry name" value="Glyco_hydro_2_C"/>
    <property type="match status" value="1"/>
</dbReference>
<dbReference type="EC" id="3.2.1.23" evidence="7"/>
<dbReference type="Pfam" id="PF22666">
    <property type="entry name" value="Glyco_hydro_2_N2"/>
    <property type="match status" value="1"/>
</dbReference>
<dbReference type="GO" id="GO:0005975">
    <property type="term" value="P:carbohydrate metabolic process"/>
    <property type="evidence" value="ECO:0007669"/>
    <property type="project" value="InterPro"/>
</dbReference>
<dbReference type="EMBL" id="JACHFQ010000004">
    <property type="protein sequence ID" value="MBB5225907.1"/>
    <property type="molecule type" value="Genomic_DNA"/>
</dbReference>
<dbReference type="InterPro" id="IPR008979">
    <property type="entry name" value="Galactose-bd-like_sf"/>
</dbReference>
<organism evidence="7 8">
    <name type="scientific">Treponema ruminis</name>
    <dbReference type="NCBI Taxonomy" id="744515"/>
    <lineage>
        <taxon>Bacteria</taxon>
        <taxon>Pseudomonadati</taxon>
        <taxon>Spirochaetota</taxon>
        <taxon>Spirochaetia</taxon>
        <taxon>Spirochaetales</taxon>
        <taxon>Treponemataceae</taxon>
        <taxon>Treponema</taxon>
    </lineage>
</organism>
<dbReference type="InterPro" id="IPR017853">
    <property type="entry name" value="GH"/>
</dbReference>
<comment type="similarity">
    <text evidence="1">Belongs to the glycosyl hydrolase 2 family.</text>
</comment>
<comment type="caution">
    <text evidence="7">The sequence shown here is derived from an EMBL/GenBank/DDBJ whole genome shotgun (WGS) entry which is preliminary data.</text>
</comment>
<dbReference type="SUPFAM" id="SSF51445">
    <property type="entry name" value="(Trans)glycosidases"/>
    <property type="match status" value="1"/>
</dbReference>
<dbReference type="Proteomes" id="UP000518887">
    <property type="component" value="Unassembled WGS sequence"/>
</dbReference>
<feature type="domain" description="Glycoside hydrolase family 2 catalytic" evidence="5">
    <location>
        <begin position="252"/>
        <end position="519"/>
    </location>
</feature>
<dbReference type="InterPro" id="IPR051913">
    <property type="entry name" value="GH2_Domain-Containing"/>
</dbReference>
<evidence type="ECO:0000259" key="4">
    <source>
        <dbReference type="Pfam" id="PF00703"/>
    </source>
</evidence>
<dbReference type="PANTHER" id="PTHR42732">
    <property type="entry name" value="BETA-GALACTOSIDASE"/>
    <property type="match status" value="1"/>
</dbReference>
<evidence type="ECO:0000256" key="3">
    <source>
        <dbReference type="ARBA" id="ARBA00023295"/>
    </source>
</evidence>
<accession>A0A7W8G8N3</accession>
<keyword evidence="2 7" id="KW-0378">Hydrolase</keyword>
<dbReference type="InterPro" id="IPR036156">
    <property type="entry name" value="Beta-gal/glucu_dom_sf"/>
</dbReference>
<protein>
    <submittedName>
        <fullName evidence="7">Beta-galactosidase</fullName>
        <ecNumber evidence="7">3.2.1.23</ecNumber>
    </submittedName>
</protein>
<evidence type="ECO:0000313" key="8">
    <source>
        <dbReference type="Proteomes" id="UP000518887"/>
    </source>
</evidence>
<keyword evidence="3 7" id="KW-0326">Glycosidase</keyword>
<dbReference type="PROSITE" id="PS00719">
    <property type="entry name" value="GLYCOSYL_HYDROL_F2_1"/>
    <property type="match status" value="1"/>
</dbReference>
<dbReference type="InterPro" id="IPR006103">
    <property type="entry name" value="Glyco_hydro_2_cat"/>
</dbReference>
<name>A0A7W8G8N3_9SPIR</name>
<dbReference type="RefSeq" id="WP_184658668.1">
    <property type="nucleotide sequence ID" value="NZ_CP031518.1"/>
</dbReference>
<feature type="domain" description="Glycoside hydrolase family 2 immunoglobulin-like beta-sandwich" evidence="4">
    <location>
        <begin position="158"/>
        <end position="246"/>
    </location>
</feature>
<dbReference type="Pfam" id="PF00703">
    <property type="entry name" value="Glyco_hydro_2"/>
    <property type="match status" value="1"/>
</dbReference>